<dbReference type="AlphaFoldDB" id="A0A2S0NBG9"/>
<proteinExistence type="predicted"/>
<protein>
    <submittedName>
        <fullName evidence="1">Uncharacterized protein</fullName>
    </submittedName>
</protein>
<gene>
    <name evidence="1" type="ORF">C6569_10750</name>
</gene>
<sequence length="77" mass="8788">MTNIVPLRPIAYTPADSEKILSHFDDIYRDLEIVSDAVKRMDLPDDVARRVMLLLSEARLAVFRANGIFIGRVEWGD</sequence>
<dbReference type="KEGG" id="phr:C6569_10750"/>
<organism evidence="1 2">
    <name type="scientific">Phreatobacter cathodiphilus</name>
    <dbReference type="NCBI Taxonomy" id="1868589"/>
    <lineage>
        <taxon>Bacteria</taxon>
        <taxon>Pseudomonadati</taxon>
        <taxon>Pseudomonadota</taxon>
        <taxon>Alphaproteobacteria</taxon>
        <taxon>Hyphomicrobiales</taxon>
        <taxon>Phreatobacteraceae</taxon>
        <taxon>Phreatobacter</taxon>
    </lineage>
</organism>
<dbReference type="RefSeq" id="WP_106748845.1">
    <property type="nucleotide sequence ID" value="NZ_CP027668.1"/>
</dbReference>
<dbReference type="Proteomes" id="UP000237889">
    <property type="component" value="Chromosome"/>
</dbReference>
<evidence type="ECO:0000313" key="2">
    <source>
        <dbReference type="Proteomes" id="UP000237889"/>
    </source>
</evidence>
<dbReference type="EMBL" id="CP027668">
    <property type="protein sequence ID" value="AVO45504.1"/>
    <property type="molecule type" value="Genomic_DNA"/>
</dbReference>
<reference evidence="1 2" key="1">
    <citation type="submission" date="2018-03" db="EMBL/GenBank/DDBJ databases">
        <title>Genome sequencing of Phreatobacter sp.</title>
        <authorList>
            <person name="Kim S.-J."/>
            <person name="Heo J."/>
            <person name="Kwon S.-W."/>
        </authorList>
    </citation>
    <scope>NUCLEOTIDE SEQUENCE [LARGE SCALE GENOMIC DNA]</scope>
    <source>
        <strain evidence="1 2">S-12</strain>
    </source>
</reference>
<evidence type="ECO:0000313" key="1">
    <source>
        <dbReference type="EMBL" id="AVO45504.1"/>
    </source>
</evidence>
<keyword evidence="2" id="KW-1185">Reference proteome</keyword>
<accession>A0A2S0NBG9</accession>
<name>A0A2S0NBG9_9HYPH</name>